<keyword evidence="3" id="KW-1185">Reference proteome</keyword>
<reference evidence="2" key="1">
    <citation type="submission" date="2015-01" db="EMBL/GenBank/DDBJ databases">
        <title>Transcriptome Assembly of Fopius arisanus.</title>
        <authorList>
            <person name="Geib S."/>
        </authorList>
    </citation>
    <scope>NUCLEOTIDE SEQUENCE</scope>
</reference>
<dbReference type="Gene3D" id="1.10.287.1490">
    <property type="match status" value="1"/>
</dbReference>
<evidence type="ECO:0000313" key="2">
    <source>
        <dbReference type="EMBL" id="JAG70013.1"/>
    </source>
</evidence>
<dbReference type="RefSeq" id="XP_011301600.1">
    <property type="nucleotide sequence ID" value="XM_011303298.1"/>
</dbReference>
<evidence type="ECO:0000256" key="1">
    <source>
        <dbReference type="SAM" id="Coils"/>
    </source>
</evidence>
<evidence type="ECO:0000313" key="4">
    <source>
        <dbReference type="RefSeq" id="XP_011301600.1"/>
    </source>
</evidence>
<dbReference type="PANTHER" id="PTHR23313:SF0">
    <property type="entry name" value="TESTIS-EXPRESSED PROTEIN 9"/>
    <property type="match status" value="1"/>
</dbReference>
<dbReference type="KEGG" id="fas:105265681"/>
<sequence>MTGNLLTREKEFYRMNKELDEETKELMKEIDQVTKSKESFTFKSQFPSAFDDFYAQYPLHSPREEKKNNALACDAESILSPKPDNSKNEAVIRVLQKKIEGLTTEIQTMKEELKKSTSRCRDLEAENQRISGVKDKLYHQNNSQKETIAKLDVQVNHLQGNSQEQMQENESLRKEIDSLKREAKQLSQQLHQVDLRLTRSLEETEKLRSSSRCSKIEEKELRAEIKKLKDNEKNNIRKVQRQKAEILQAFKKQILLVDNLKKQKAMLEVSRQVELTHQDLLSILNWKSVGN</sequence>
<feature type="coiled-coil region" evidence="1">
    <location>
        <begin position="92"/>
        <end position="126"/>
    </location>
</feature>
<reference evidence="4" key="2">
    <citation type="submission" date="2025-04" db="UniProtKB">
        <authorList>
            <consortium name="RefSeq"/>
        </authorList>
    </citation>
    <scope>IDENTIFICATION</scope>
    <source>
        <strain evidence="4">USDA-PBARC FA_bdor</strain>
        <tissue evidence="4">Whole organism</tissue>
    </source>
</reference>
<organism evidence="2">
    <name type="scientific">Fopius arisanus</name>
    <dbReference type="NCBI Taxonomy" id="64838"/>
    <lineage>
        <taxon>Eukaryota</taxon>
        <taxon>Metazoa</taxon>
        <taxon>Ecdysozoa</taxon>
        <taxon>Arthropoda</taxon>
        <taxon>Hexapoda</taxon>
        <taxon>Insecta</taxon>
        <taxon>Pterygota</taxon>
        <taxon>Neoptera</taxon>
        <taxon>Endopterygota</taxon>
        <taxon>Hymenoptera</taxon>
        <taxon>Apocrita</taxon>
        <taxon>Ichneumonoidea</taxon>
        <taxon>Braconidae</taxon>
        <taxon>Opiinae</taxon>
        <taxon>Fopius</taxon>
    </lineage>
</organism>
<feature type="coiled-coil region" evidence="1">
    <location>
        <begin position="155"/>
        <end position="249"/>
    </location>
</feature>
<dbReference type="AlphaFoldDB" id="A0A0C9R0A3"/>
<gene>
    <name evidence="2" type="primary">Tex9</name>
    <name evidence="4" type="synonym">LOC105265681</name>
    <name evidence="2" type="ORF">g.14517</name>
</gene>
<protein>
    <submittedName>
        <fullName evidence="4">Nuclear distribution protein nudE-like 1-A</fullName>
    </submittedName>
    <submittedName>
        <fullName evidence="2">Tex9 protein</fullName>
    </submittedName>
</protein>
<proteinExistence type="predicted"/>
<keyword evidence="1" id="KW-0175">Coiled coil</keyword>
<accession>A0A0C9R0A3</accession>
<dbReference type="OrthoDB" id="269872at2759"/>
<dbReference type="EMBL" id="GBYB01000246">
    <property type="protein sequence ID" value="JAG70013.1"/>
    <property type="molecule type" value="Transcribed_RNA"/>
</dbReference>
<name>A0A0C9R0A3_9HYME</name>
<evidence type="ECO:0000313" key="3">
    <source>
        <dbReference type="Proteomes" id="UP000694866"/>
    </source>
</evidence>
<accession>A0A9R1T2L5</accession>
<dbReference type="PANTHER" id="PTHR23313">
    <property type="entry name" value="TSEC1-RELATED"/>
    <property type="match status" value="1"/>
</dbReference>
<dbReference type="Proteomes" id="UP000694866">
    <property type="component" value="Unplaced"/>
</dbReference>
<dbReference type="GeneID" id="105265681"/>